<dbReference type="AlphaFoldDB" id="A0AAE0W4W3"/>
<accession>A0AAE0W4W3</accession>
<dbReference type="Gene3D" id="3.40.50.10140">
    <property type="entry name" value="Toll/interleukin-1 receptor homology (TIR) domain"/>
    <property type="match status" value="1"/>
</dbReference>
<dbReference type="EMBL" id="JAEAOA010000328">
    <property type="protein sequence ID" value="KAK3601199.1"/>
    <property type="molecule type" value="Genomic_DNA"/>
</dbReference>
<feature type="domain" description="TIR" evidence="1">
    <location>
        <begin position="32"/>
        <end position="170"/>
    </location>
</feature>
<reference evidence="2" key="2">
    <citation type="journal article" date="2021" name="Genome Biol. Evol.">
        <title>Developing a high-quality reference genome for a parasitic bivalve with doubly uniparental inheritance (Bivalvia: Unionida).</title>
        <authorList>
            <person name="Smith C.H."/>
        </authorList>
    </citation>
    <scope>NUCLEOTIDE SEQUENCE</scope>
    <source>
        <strain evidence="2">CHS0354</strain>
        <tissue evidence="2">Mantle</tissue>
    </source>
</reference>
<dbReference type="InterPro" id="IPR035897">
    <property type="entry name" value="Toll_tir_struct_dom_sf"/>
</dbReference>
<evidence type="ECO:0000259" key="1">
    <source>
        <dbReference type="PROSITE" id="PS50104"/>
    </source>
</evidence>
<reference evidence="2" key="3">
    <citation type="submission" date="2023-05" db="EMBL/GenBank/DDBJ databases">
        <authorList>
            <person name="Smith C.H."/>
        </authorList>
    </citation>
    <scope>NUCLEOTIDE SEQUENCE</scope>
    <source>
        <strain evidence="2">CHS0354</strain>
        <tissue evidence="2">Mantle</tissue>
    </source>
</reference>
<comment type="caution">
    <text evidence="2">The sequence shown here is derived from an EMBL/GenBank/DDBJ whole genome shotgun (WGS) entry which is preliminary data.</text>
</comment>
<dbReference type="PROSITE" id="PS50104">
    <property type="entry name" value="TIR"/>
    <property type="match status" value="1"/>
</dbReference>
<gene>
    <name evidence="2" type="ORF">CHS0354_004399</name>
</gene>
<evidence type="ECO:0000313" key="3">
    <source>
        <dbReference type="Proteomes" id="UP001195483"/>
    </source>
</evidence>
<dbReference type="GO" id="GO:0007165">
    <property type="term" value="P:signal transduction"/>
    <property type="evidence" value="ECO:0007669"/>
    <property type="project" value="InterPro"/>
</dbReference>
<sequence length="199" mass="23863">MSQKDKQYTQKEKEQFLGQYKIFMPQNLACEEHYDMIIIHPTEADNDKEKVYECLDELKKLEYKDKTPIKVTILENFALHIGSMLERVDLAVRYCSVILIYLTENYSNNEYEQKFFTETALMDAIKNKRSSVVPLYAKELNKKTLPSYLLSLVEMNCNDEYFKTKLINLATKFHQDRKKREEDLHCRRLDWAVEYHEKH</sequence>
<protein>
    <recommendedName>
        <fullName evidence="1">TIR domain-containing protein</fullName>
    </recommendedName>
</protein>
<dbReference type="InterPro" id="IPR000157">
    <property type="entry name" value="TIR_dom"/>
</dbReference>
<reference evidence="2" key="1">
    <citation type="journal article" date="2021" name="Genome Biol. Evol.">
        <title>A High-Quality Reference Genome for a Parasitic Bivalve with Doubly Uniparental Inheritance (Bivalvia: Unionida).</title>
        <authorList>
            <person name="Smith C.H."/>
        </authorList>
    </citation>
    <scope>NUCLEOTIDE SEQUENCE</scope>
    <source>
        <strain evidence="2">CHS0354</strain>
    </source>
</reference>
<organism evidence="2 3">
    <name type="scientific">Potamilus streckersoni</name>
    <dbReference type="NCBI Taxonomy" id="2493646"/>
    <lineage>
        <taxon>Eukaryota</taxon>
        <taxon>Metazoa</taxon>
        <taxon>Spiralia</taxon>
        <taxon>Lophotrochozoa</taxon>
        <taxon>Mollusca</taxon>
        <taxon>Bivalvia</taxon>
        <taxon>Autobranchia</taxon>
        <taxon>Heteroconchia</taxon>
        <taxon>Palaeoheterodonta</taxon>
        <taxon>Unionida</taxon>
        <taxon>Unionoidea</taxon>
        <taxon>Unionidae</taxon>
        <taxon>Ambleminae</taxon>
        <taxon>Lampsilini</taxon>
        <taxon>Potamilus</taxon>
    </lineage>
</organism>
<dbReference type="Proteomes" id="UP001195483">
    <property type="component" value="Unassembled WGS sequence"/>
</dbReference>
<evidence type="ECO:0000313" key="2">
    <source>
        <dbReference type="EMBL" id="KAK3601199.1"/>
    </source>
</evidence>
<name>A0AAE0W4W3_9BIVA</name>
<proteinExistence type="predicted"/>
<keyword evidence="3" id="KW-1185">Reference proteome</keyword>